<sequence>MISTRYRRRRDAPRGPGRCPPHPTRPRGPGRKRGAAGSQGAAPSASRRPEFPKPLRVLPWRERGRGGREWPMSLRSPLPTSAGGWGESGRRAGLGSLRSSDRTERARRFPLRPR</sequence>
<proteinExistence type="predicted"/>
<comment type="caution">
    <text evidence="2">The sequence shown here is derived from an EMBL/GenBank/DDBJ whole genome shotgun (WGS) entry which is preliminary data.</text>
</comment>
<dbReference type="EMBL" id="NBAG03000449">
    <property type="protein sequence ID" value="PNI23241.1"/>
    <property type="molecule type" value="Genomic_DNA"/>
</dbReference>
<organism evidence="2 3">
    <name type="scientific">Pan troglodytes</name>
    <name type="common">Chimpanzee</name>
    <dbReference type="NCBI Taxonomy" id="9598"/>
    <lineage>
        <taxon>Eukaryota</taxon>
        <taxon>Metazoa</taxon>
        <taxon>Chordata</taxon>
        <taxon>Craniata</taxon>
        <taxon>Vertebrata</taxon>
        <taxon>Euteleostomi</taxon>
        <taxon>Mammalia</taxon>
        <taxon>Eutheria</taxon>
        <taxon>Euarchontoglires</taxon>
        <taxon>Primates</taxon>
        <taxon>Haplorrhini</taxon>
        <taxon>Catarrhini</taxon>
        <taxon>Hominidae</taxon>
        <taxon>Pan</taxon>
    </lineage>
</organism>
<feature type="compositionally biased region" description="Basic residues" evidence="1">
    <location>
        <begin position="1"/>
        <end position="11"/>
    </location>
</feature>
<feature type="compositionally biased region" description="Low complexity" evidence="1">
    <location>
        <begin position="35"/>
        <end position="46"/>
    </location>
</feature>
<feature type="compositionally biased region" description="Basic and acidic residues" evidence="1">
    <location>
        <begin position="47"/>
        <end position="68"/>
    </location>
</feature>
<reference evidence="2 3" key="1">
    <citation type="submission" date="2017-12" db="EMBL/GenBank/DDBJ databases">
        <title>High-resolution comparative analysis of great ape genomes.</title>
        <authorList>
            <person name="Pollen A."/>
            <person name="Hastie A."/>
            <person name="Hormozdiari F."/>
            <person name="Dougherty M."/>
            <person name="Liu R."/>
            <person name="Chaisson M."/>
            <person name="Hoppe E."/>
            <person name="Hill C."/>
            <person name="Pang A."/>
            <person name="Hillier L."/>
            <person name="Baker C."/>
            <person name="Armstrong J."/>
            <person name="Shendure J."/>
            <person name="Paten B."/>
            <person name="Wilson R."/>
            <person name="Chao H."/>
            <person name="Schneider V."/>
            <person name="Ventura M."/>
            <person name="Kronenberg Z."/>
            <person name="Murali S."/>
            <person name="Gordon D."/>
            <person name="Cantsilieris S."/>
            <person name="Munson K."/>
            <person name="Nelson B."/>
            <person name="Raja A."/>
            <person name="Underwood J."/>
            <person name="Diekhans M."/>
            <person name="Fiddes I."/>
            <person name="Haussler D."/>
            <person name="Eichler E."/>
        </authorList>
    </citation>
    <scope>NUCLEOTIDE SEQUENCE [LARGE SCALE GENOMIC DNA]</scope>
    <source>
        <strain evidence="2">Yerkes chimp pedigree #C0471</strain>
    </source>
</reference>
<evidence type="ECO:0000256" key="1">
    <source>
        <dbReference type="SAM" id="MobiDB-lite"/>
    </source>
</evidence>
<evidence type="ECO:0000313" key="2">
    <source>
        <dbReference type="EMBL" id="PNI23241.1"/>
    </source>
</evidence>
<evidence type="ECO:0000313" key="3">
    <source>
        <dbReference type="Proteomes" id="UP000236370"/>
    </source>
</evidence>
<accession>A0A2J8JKG2</accession>
<protein>
    <submittedName>
        <fullName evidence="2">FAM57A isoform 5</fullName>
    </submittedName>
</protein>
<dbReference type="AlphaFoldDB" id="A0A2J8JKG2"/>
<feature type="region of interest" description="Disordered" evidence="1">
    <location>
        <begin position="1"/>
        <end position="114"/>
    </location>
</feature>
<feature type="compositionally biased region" description="Basic residues" evidence="1">
    <location>
        <begin position="24"/>
        <end position="34"/>
    </location>
</feature>
<gene>
    <name evidence="2" type="ORF">CK820_G0046706</name>
</gene>
<name>A0A2J8JKG2_PANTR</name>
<dbReference type="Proteomes" id="UP000236370">
    <property type="component" value="Unassembled WGS sequence"/>
</dbReference>